<dbReference type="Pfam" id="PF05254">
    <property type="entry name" value="UPF0203"/>
    <property type="match status" value="1"/>
</dbReference>
<evidence type="ECO:0000313" key="5">
    <source>
        <dbReference type="WBParaSite" id="TMUE_3000011090.1"/>
    </source>
</evidence>
<comment type="similarity">
    <text evidence="1">Belongs to the TRIAP1/MDM35 family.</text>
</comment>
<evidence type="ECO:0000256" key="3">
    <source>
        <dbReference type="ARBA" id="ARBA00023706"/>
    </source>
</evidence>
<dbReference type="WBParaSite" id="TMUE_3000011090.4">
    <property type="protein sequence ID" value="TMUE_3000011090.4"/>
    <property type="gene ID" value="WBGene00302779"/>
</dbReference>
<evidence type="ECO:0000256" key="2">
    <source>
        <dbReference type="ARBA" id="ARBA00023157"/>
    </source>
</evidence>
<dbReference type="AlphaFoldDB" id="A0A5S6QV39"/>
<dbReference type="PANTHER" id="PTHR46403">
    <property type="entry name" value="TP53-REGULATED INHIBITOR OF APOPTOSIS 1"/>
    <property type="match status" value="1"/>
</dbReference>
<reference evidence="4" key="1">
    <citation type="submission" date="2013-11" db="EMBL/GenBank/DDBJ databases">
        <authorList>
            <person name="Aslett M."/>
        </authorList>
    </citation>
    <scope>NUCLEOTIDE SEQUENCE [LARGE SCALE GENOMIC DNA]</scope>
    <source>
        <strain evidence="4">Edinburgh</strain>
    </source>
</reference>
<dbReference type="WBParaSite" id="TMUE_3000011090.5">
    <property type="protein sequence ID" value="TMUE_3000011090.5"/>
    <property type="gene ID" value="WBGene00302779"/>
</dbReference>
<dbReference type="GO" id="GO:0005829">
    <property type="term" value="C:cytosol"/>
    <property type="evidence" value="ECO:0007669"/>
    <property type="project" value="TreeGrafter"/>
</dbReference>
<comment type="catalytic activity">
    <reaction evidence="3">
        <text>a 1,2-diacyl-sn-glycero-3-phosphate(in) = a 1,2-diacyl-sn-glycero-3-phosphate(out)</text>
        <dbReference type="Rhea" id="RHEA:36435"/>
        <dbReference type="ChEBI" id="CHEBI:58608"/>
    </reaction>
</comment>
<protein>
    <submittedName>
        <fullName evidence="5">TP53 regulated inhibitor of apoptosis 1</fullName>
    </submittedName>
</protein>
<dbReference type="WBParaSite" id="TMUE_3000011090.3">
    <property type="protein sequence ID" value="TMUE_3000011090.3"/>
    <property type="gene ID" value="WBGene00302779"/>
</dbReference>
<sequence length="84" mass="9717">MERMNSISPKCNELKHLYDTCFNEWFSEKFLKGDSEDVCQPLFLLYQECIRKALVEQKVDQGEIDRNIIGSDKDKGNSNLNGAK</sequence>
<evidence type="ECO:0000313" key="4">
    <source>
        <dbReference type="Proteomes" id="UP000046395"/>
    </source>
</evidence>
<dbReference type="GO" id="GO:0005758">
    <property type="term" value="C:mitochondrial intermembrane space"/>
    <property type="evidence" value="ECO:0007669"/>
    <property type="project" value="TreeGrafter"/>
</dbReference>
<dbReference type="WBParaSite" id="TMUE_3000011090.1">
    <property type="protein sequence ID" value="TMUE_3000011090.1"/>
    <property type="gene ID" value="WBGene00302779"/>
</dbReference>
<evidence type="ECO:0000256" key="1">
    <source>
        <dbReference type="ARBA" id="ARBA00006196"/>
    </source>
</evidence>
<dbReference type="PANTHER" id="PTHR46403:SF1">
    <property type="entry name" value="TP53-REGULATED INHIBITOR OF APOPTOSIS 1"/>
    <property type="match status" value="1"/>
</dbReference>
<reference evidence="4" key="2">
    <citation type="submission" date="2014-03" db="EMBL/GenBank/DDBJ databases">
        <title>The whipworm genome and dual-species transcriptomics of an intimate host-pathogen interaction.</title>
        <authorList>
            <person name="Foth B.J."/>
            <person name="Tsai I.J."/>
            <person name="Reid A.J."/>
            <person name="Bancroft A.J."/>
            <person name="Nichol S."/>
            <person name="Tracey A."/>
            <person name="Holroyd N."/>
            <person name="Cotton J.A."/>
            <person name="Stanley E.J."/>
            <person name="Zarowiecki M."/>
            <person name="Liu J.Z."/>
            <person name="Huckvale T."/>
            <person name="Cooper P.J."/>
            <person name="Grencis R.K."/>
            <person name="Berriman M."/>
        </authorList>
    </citation>
    <scope>NUCLEOTIDE SEQUENCE [LARGE SCALE GENOMIC DNA]</scope>
    <source>
        <strain evidence="4">Edinburgh</strain>
    </source>
</reference>
<proteinExistence type="inferred from homology"/>
<dbReference type="InterPro" id="IPR007918">
    <property type="entry name" value="MDM35_apoptosis"/>
</dbReference>
<accession>A0A5S6QV39</accession>
<organism evidence="4 5">
    <name type="scientific">Trichuris muris</name>
    <name type="common">Mouse whipworm</name>
    <dbReference type="NCBI Taxonomy" id="70415"/>
    <lineage>
        <taxon>Eukaryota</taxon>
        <taxon>Metazoa</taxon>
        <taxon>Ecdysozoa</taxon>
        <taxon>Nematoda</taxon>
        <taxon>Enoplea</taxon>
        <taxon>Dorylaimia</taxon>
        <taxon>Trichinellida</taxon>
        <taxon>Trichuridae</taxon>
        <taxon>Trichuris</taxon>
    </lineage>
</organism>
<keyword evidence="2" id="KW-1015">Disulfide bond</keyword>
<dbReference type="WBParaSite" id="TMUE_3000011090.2">
    <property type="protein sequence ID" value="TMUE_3000011090.2"/>
    <property type="gene ID" value="WBGene00302779"/>
</dbReference>
<keyword evidence="4" id="KW-1185">Reference proteome</keyword>
<dbReference type="GO" id="GO:0045332">
    <property type="term" value="P:phospholipid translocation"/>
    <property type="evidence" value="ECO:0007669"/>
    <property type="project" value="TreeGrafter"/>
</dbReference>
<dbReference type="STRING" id="70415.A0A5S6QV39"/>
<dbReference type="WBParaSite" id="TMUE_3000011090.6">
    <property type="protein sequence ID" value="TMUE_3000011090.6"/>
    <property type="gene ID" value="WBGene00302779"/>
</dbReference>
<dbReference type="Proteomes" id="UP000046395">
    <property type="component" value="Unassembled WGS sequence"/>
</dbReference>
<reference evidence="5" key="3">
    <citation type="submission" date="2019-12" db="UniProtKB">
        <authorList>
            <consortium name="WormBaseParasite"/>
        </authorList>
    </citation>
    <scope>IDENTIFICATION</scope>
</reference>
<dbReference type="GO" id="GO:1990050">
    <property type="term" value="F:phosphatidic acid transfer activity"/>
    <property type="evidence" value="ECO:0007669"/>
    <property type="project" value="TreeGrafter"/>
</dbReference>
<name>A0A5S6QV39_TRIMR</name>
<dbReference type="GO" id="GO:0005634">
    <property type="term" value="C:nucleus"/>
    <property type="evidence" value="ECO:0007669"/>
    <property type="project" value="TreeGrafter"/>
</dbReference>